<accession>A0AAD9Y169</accession>
<gene>
    <name evidence="4" type="ORF">CKAH01_08943</name>
</gene>
<organism evidence="4 5">
    <name type="scientific">Colletotrichum kahawae</name>
    <name type="common">Coffee berry disease fungus</name>
    <dbReference type="NCBI Taxonomy" id="34407"/>
    <lineage>
        <taxon>Eukaryota</taxon>
        <taxon>Fungi</taxon>
        <taxon>Dikarya</taxon>
        <taxon>Ascomycota</taxon>
        <taxon>Pezizomycotina</taxon>
        <taxon>Sordariomycetes</taxon>
        <taxon>Hypocreomycetidae</taxon>
        <taxon>Glomerellales</taxon>
        <taxon>Glomerellaceae</taxon>
        <taxon>Colletotrichum</taxon>
        <taxon>Colletotrichum gloeosporioides species complex</taxon>
    </lineage>
</organism>
<reference evidence="4" key="1">
    <citation type="submission" date="2023-02" db="EMBL/GenBank/DDBJ databases">
        <title>Colletotrichum kahawae CIFC_Que2 genome sequencing and assembly.</title>
        <authorList>
            <person name="Baroncelli R."/>
        </authorList>
    </citation>
    <scope>NUCLEOTIDE SEQUENCE</scope>
    <source>
        <strain evidence="4">CIFC_Que2</strain>
    </source>
</reference>
<dbReference type="EMBL" id="VYYT01000577">
    <property type="protein sequence ID" value="KAK2731523.1"/>
    <property type="molecule type" value="Genomic_DNA"/>
</dbReference>
<keyword evidence="5" id="KW-1185">Reference proteome</keyword>
<evidence type="ECO:0000256" key="3">
    <source>
        <dbReference type="SAM" id="Phobius"/>
    </source>
</evidence>
<evidence type="ECO:0000256" key="2">
    <source>
        <dbReference type="SAM" id="MobiDB-lite"/>
    </source>
</evidence>
<dbReference type="Proteomes" id="UP001281614">
    <property type="component" value="Unassembled WGS sequence"/>
</dbReference>
<evidence type="ECO:0000313" key="5">
    <source>
        <dbReference type="Proteomes" id="UP001281614"/>
    </source>
</evidence>
<keyword evidence="3" id="KW-1133">Transmembrane helix</keyword>
<dbReference type="AlphaFoldDB" id="A0AAD9Y169"/>
<feature type="coiled-coil region" evidence="1">
    <location>
        <begin position="105"/>
        <end position="132"/>
    </location>
</feature>
<feature type="transmembrane region" description="Helical" evidence="3">
    <location>
        <begin position="139"/>
        <end position="162"/>
    </location>
</feature>
<feature type="region of interest" description="Disordered" evidence="2">
    <location>
        <begin position="1"/>
        <end position="28"/>
    </location>
</feature>
<sequence>MASRPQNVVPAQGAPGIQSHREAQTHATENHPEFAVEHDVIEIEMSAEELALLNTLLQREAARAAASNATNHHHAYLGPQPDVVDVWMNQIDLIRCEQAMDNAAVNTLDENLKRLERDLHKLEEGIKQLQRWFSFEHKVLVMLQMMLFAVLITVFSITAFAVSRKI</sequence>
<comment type="caution">
    <text evidence="4">The sequence shown here is derived from an EMBL/GenBank/DDBJ whole genome shotgun (WGS) entry which is preliminary data.</text>
</comment>
<keyword evidence="3" id="KW-0472">Membrane</keyword>
<evidence type="ECO:0000256" key="1">
    <source>
        <dbReference type="SAM" id="Coils"/>
    </source>
</evidence>
<protein>
    <submittedName>
        <fullName evidence="4">Uncharacterized protein</fullName>
    </submittedName>
</protein>
<name>A0AAD9Y169_COLKA</name>
<keyword evidence="3" id="KW-0812">Transmembrane</keyword>
<proteinExistence type="predicted"/>
<feature type="compositionally biased region" description="Basic and acidic residues" evidence="2">
    <location>
        <begin position="19"/>
        <end position="28"/>
    </location>
</feature>
<evidence type="ECO:0000313" key="4">
    <source>
        <dbReference type="EMBL" id="KAK2731523.1"/>
    </source>
</evidence>
<keyword evidence="1" id="KW-0175">Coiled coil</keyword>